<evidence type="ECO:0000313" key="6">
    <source>
        <dbReference type="EMBL" id="QAZ66354.1"/>
    </source>
</evidence>
<dbReference type="Pfam" id="PF05193">
    <property type="entry name" value="Peptidase_M16_C"/>
    <property type="match status" value="1"/>
</dbReference>
<dbReference type="GO" id="GO:0046872">
    <property type="term" value="F:metal ion binding"/>
    <property type="evidence" value="ECO:0007669"/>
    <property type="project" value="InterPro"/>
</dbReference>
<dbReference type="OrthoDB" id="9811314at2"/>
<protein>
    <submittedName>
        <fullName evidence="6">Insulinase family protein</fullName>
    </submittedName>
</protein>
<dbReference type="KEGG" id="dcb:C3Y92_03485"/>
<dbReference type="InterPro" id="IPR007863">
    <property type="entry name" value="Peptidase_M16_C"/>
</dbReference>
<dbReference type="EMBL" id="CP026538">
    <property type="protein sequence ID" value="QAZ66354.1"/>
    <property type="molecule type" value="Genomic_DNA"/>
</dbReference>
<dbReference type="InterPro" id="IPR011765">
    <property type="entry name" value="Pept_M16_N"/>
</dbReference>
<dbReference type="GO" id="GO:0006508">
    <property type="term" value="P:proteolysis"/>
    <property type="evidence" value="ECO:0007669"/>
    <property type="project" value="InterPro"/>
</dbReference>
<dbReference type="InterPro" id="IPR011249">
    <property type="entry name" value="Metalloenz_LuxS/M16"/>
</dbReference>
<sequence>MRQITESDSRIRADRLPNGVRIVTEHMPVSKTASLGIWIEAGSRHEAPGQEGMAHLMEHMAFKGTARRDALTIAKELDTLGGLSNAFTSREATCFHVRVMDAHLARAFDILSDIVLRPLLDPEELAREQAVILQEISMVEETPEEKIHEDFWAAAWADPGLAHPITGTPQSVGAVTAEALAKWRRAAYHPEAITVVAAGALDHDALAEMAEAAFGSLRKVQTAPAPAAGAYTPPRLAARRDWEQNHVILSYPSVGNISADRFAHTLLATLLGGNMSSRLFQEVREKRGLAYSIYAGVNGLADVGLLEIQAAVDPDRTAELLSVVNAELAAVADSAVTAEELDHTREHLKGLLYLGAESTENRMMRLARNILLFNRSIPLEETAACLDAVTPDDIARTAKAAFAPGSAGLAVMGPTAALP</sequence>
<comment type="cofactor">
    <cofactor evidence="1">
        <name>Zn(2+)</name>
        <dbReference type="ChEBI" id="CHEBI:29105"/>
    </cofactor>
</comment>
<dbReference type="PANTHER" id="PTHR11851">
    <property type="entry name" value="METALLOPROTEASE"/>
    <property type="match status" value="1"/>
</dbReference>
<evidence type="ECO:0000259" key="5">
    <source>
        <dbReference type="Pfam" id="PF05193"/>
    </source>
</evidence>
<feature type="domain" description="Peptidase M16 C-terminal" evidence="5">
    <location>
        <begin position="175"/>
        <end position="346"/>
    </location>
</feature>
<gene>
    <name evidence="6" type="ORF">C3Y92_03485</name>
</gene>
<dbReference type="RefSeq" id="WP_129349546.1">
    <property type="nucleotide sequence ID" value="NZ_CP026538.1"/>
</dbReference>
<reference evidence="6 7" key="1">
    <citation type="submission" date="2018-02" db="EMBL/GenBank/DDBJ databases">
        <title>Genome sequence of Desulfovibrio carbinolicus DSM 3852.</title>
        <authorList>
            <person name="Wilbanks E."/>
            <person name="Skennerton C.T."/>
            <person name="Orphan V.J."/>
        </authorList>
    </citation>
    <scope>NUCLEOTIDE SEQUENCE [LARGE SCALE GENOMIC DNA]</scope>
    <source>
        <strain evidence="6 7">DSM 3852</strain>
    </source>
</reference>
<evidence type="ECO:0000256" key="1">
    <source>
        <dbReference type="ARBA" id="ARBA00001947"/>
    </source>
</evidence>
<evidence type="ECO:0000256" key="3">
    <source>
        <dbReference type="RuleBase" id="RU004447"/>
    </source>
</evidence>
<organism evidence="6 7">
    <name type="scientific">Solidesulfovibrio carbinolicus</name>
    <dbReference type="NCBI Taxonomy" id="296842"/>
    <lineage>
        <taxon>Bacteria</taxon>
        <taxon>Pseudomonadati</taxon>
        <taxon>Thermodesulfobacteriota</taxon>
        <taxon>Desulfovibrionia</taxon>
        <taxon>Desulfovibrionales</taxon>
        <taxon>Desulfovibrionaceae</taxon>
        <taxon>Solidesulfovibrio</taxon>
    </lineage>
</organism>
<feature type="domain" description="Peptidase M16 N-terminal" evidence="4">
    <location>
        <begin position="21"/>
        <end position="167"/>
    </location>
</feature>
<evidence type="ECO:0000313" key="7">
    <source>
        <dbReference type="Proteomes" id="UP000293296"/>
    </source>
</evidence>
<accession>A0A4P6HIV1</accession>
<dbReference type="PANTHER" id="PTHR11851:SF49">
    <property type="entry name" value="MITOCHONDRIAL-PROCESSING PEPTIDASE SUBUNIT ALPHA"/>
    <property type="match status" value="1"/>
</dbReference>
<keyword evidence="7" id="KW-1185">Reference proteome</keyword>
<dbReference type="InterPro" id="IPR001431">
    <property type="entry name" value="Pept_M16_Zn_BS"/>
</dbReference>
<dbReference type="AlphaFoldDB" id="A0A4P6HIV1"/>
<dbReference type="Pfam" id="PF00675">
    <property type="entry name" value="Peptidase_M16"/>
    <property type="match status" value="1"/>
</dbReference>
<dbReference type="Proteomes" id="UP000293296">
    <property type="component" value="Chromosome"/>
</dbReference>
<evidence type="ECO:0000256" key="2">
    <source>
        <dbReference type="ARBA" id="ARBA00007261"/>
    </source>
</evidence>
<dbReference type="GO" id="GO:0004222">
    <property type="term" value="F:metalloendopeptidase activity"/>
    <property type="evidence" value="ECO:0007669"/>
    <property type="project" value="InterPro"/>
</dbReference>
<dbReference type="InterPro" id="IPR050361">
    <property type="entry name" value="MPP/UQCRC_Complex"/>
</dbReference>
<dbReference type="Gene3D" id="3.30.830.10">
    <property type="entry name" value="Metalloenzyme, LuxS/M16 peptidase-like"/>
    <property type="match status" value="2"/>
</dbReference>
<comment type="similarity">
    <text evidence="2 3">Belongs to the peptidase M16 family.</text>
</comment>
<dbReference type="PROSITE" id="PS00143">
    <property type="entry name" value="INSULINASE"/>
    <property type="match status" value="1"/>
</dbReference>
<proteinExistence type="inferred from homology"/>
<name>A0A4P6HIV1_9BACT</name>
<dbReference type="SUPFAM" id="SSF63411">
    <property type="entry name" value="LuxS/MPP-like metallohydrolase"/>
    <property type="match status" value="2"/>
</dbReference>
<evidence type="ECO:0000259" key="4">
    <source>
        <dbReference type="Pfam" id="PF00675"/>
    </source>
</evidence>